<proteinExistence type="predicted"/>
<evidence type="ECO:0000313" key="1">
    <source>
        <dbReference type="EMBL" id="KAJ8346380.1"/>
    </source>
</evidence>
<evidence type="ECO:0000313" key="2">
    <source>
        <dbReference type="Proteomes" id="UP001152622"/>
    </source>
</evidence>
<sequence>MLRAQALTEDQQVDFVLGALEGTARREVRLLGERQTIDAMWEELDGRYGQPTPLPKTICKLQQEVRRQGSLTFRQVTTETHALEDLQGEGPASQTPAVSLATRELPVRPQVDLEQWKEEIKNELRRELQDQLAALGRTLVAELRHRGGTEARGADNNHPYAPFQMSTPSLIGGTSESQVWRCGTCAVEVPHSSPSWGSFKCQPPAMVGHVGVAKTDP</sequence>
<protein>
    <submittedName>
        <fullName evidence="1">Uncharacterized protein</fullName>
    </submittedName>
</protein>
<reference evidence="1" key="1">
    <citation type="journal article" date="2023" name="Science">
        <title>Genome structures resolve the early diversification of teleost fishes.</title>
        <authorList>
            <person name="Parey E."/>
            <person name="Louis A."/>
            <person name="Montfort J."/>
            <person name="Bouchez O."/>
            <person name="Roques C."/>
            <person name="Iampietro C."/>
            <person name="Lluch J."/>
            <person name="Castinel A."/>
            <person name="Donnadieu C."/>
            <person name="Desvignes T."/>
            <person name="Floi Bucao C."/>
            <person name="Jouanno E."/>
            <person name="Wen M."/>
            <person name="Mejri S."/>
            <person name="Dirks R."/>
            <person name="Jansen H."/>
            <person name="Henkel C."/>
            <person name="Chen W.J."/>
            <person name="Zahm M."/>
            <person name="Cabau C."/>
            <person name="Klopp C."/>
            <person name="Thompson A.W."/>
            <person name="Robinson-Rechavi M."/>
            <person name="Braasch I."/>
            <person name="Lecointre G."/>
            <person name="Bobe J."/>
            <person name="Postlethwait J.H."/>
            <person name="Berthelot C."/>
            <person name="Roest Crollius H."/>
            <person name="Guiguen Y."/>
        </authorList>
    </citation>
    <scope>NUCLEOTIDE SEQUENCE</scope>
    <source>
        <strain evidence="1">WJC10195</strain>
    </source>
</reference>
<keyword evidence="2" id="KW-1185">Reference proteome</keyword>
<dbReference type="Proteomes" id="UP001152622">
    <property type="component" value="Chromosome 11"/>
</dbReference>
<comment type="caution">
    <text evidence="1">The sequence shown here is derived from an EMBL/GenBank/DDBJ whole genome shotgun (WGS) entry which is preliminary data.</text>
</comment>
<dbReference type="OrthoDB" id="10067927at2759"/>
<name>A0A9Q1EWK4_SYNKA</name>
<gene>
    <name evidence="1" type="ORF">SKAU_G00277810</name>
</gene>
<dbReference type="EMBL" id="JAINUF010000011">
    <property type="protein sequence ID" value="KAJ8346380.1"/>
    <property type="molecule type" value="Genomic_DNA"/>
</dbReference>
<organism evidence="1 2">
    <name type="scientific">Synaphobranchus kaupii</name>
    <name type="common">Kaup's arrowtooth eel</name>
    <dbReference type="NCBI Taxonomy" id="118154"/>
    <lineage>
        <taxon>Eukaryota</taxon>
        <taxon>Metazoa</taxon>
        <taxon>Chordata</taxon>
        <taxon>Craniata</taxon>
        <taxon>Vertebrata</taxon>
        <taxon>Euteleostomi</taxon>
        <taxon>Actinopterygii</taxon>
        <taxon>Neopterygii</taxon>
        <taxon>Teleostei</taxon>
        <taxon>Anguilliformes</taxon>
        <taxon>Synaphobranchidae</taxon>
        <taxon>Synaphobranchus</taxon>
    </lineage>
</organism>
<dbReference type="AlphaFoldDB" id="A0A9Q1EWK4"/>
<accession>A0A9Q1EWK4</accession>